<protein>
    <recommendedName>
        <fullName evidence="4">Phage portal protein</fullName>
    </recommendedName>
</protein>
<feature type="compositionally biased region" description="Basic and acidic residues" evidence="1">
    <location>
        <begin position="114"/>
        <end position="133"/>
    </location>
</feature>
<comment type="caution">
    <text evidence="2">The sequence shown here is derived from an EMBL/GenBank/DDBJ whole genome shotgun (WGS) entry which is preliminary data.</text>
</comment>
<dbReference type="Proteomes" id="UP000532010">
    <property type="component" value="Unassembled WGS sequence"/>
</dbReference>
<dbReference type="AlphaFoldDB" id="A0A7W4VNW5"/>
<evidence type="ECO:0008006" key="4">
    <source>
        <dbReference type="Google" id="ProtNLM"/>
    </source>
</evidence>
<accession>A0A7W4VNW5</accession>
<proteinExistence type="predicted"/>
<gene>
    <name evidence="2" type="ORF">FHR70_003735</name>
</gene>
<evidence type="ECO:0000313" key="2">
    <source>
        <dbReference type="EMBL" id="MBB3020649.1"/>
    </source>
</evidence>
<evidence type="ECO:0000256" key="1">
    <source>
        <dbReference type="SAM" id="MobiDB-lite"/>
    </source>
</evidence>
<organism evidence="2 3">
    <name type="scientific">Microvirga lupini</name>
    <dbReference type="NCBI Taxonomy" id="420324"/>
    <lineage>
        <taxon>Bacteria</taxon>
        <taxon>Pseudomonadati</taxon>
        <taxon>Pseudomonadota</taxon>
        <taxon>Alphaproteobacteria</taxon>
        <taxon>Hyphomicrobiales</taxon>
        <taxon>Methylobacteriaceae</taxon>
        <taxon>Microvirga</taxon>
    </lineage>
</organism>
<keyword evidence="3" id="KW-1185">Reference proteome</keyword>
<name>A0A7W4VNW5_9HYPH</name>
<reference evidence="2 3" key="1">
    <citation type="submission" date="2020-08" db="EMBL/GenBank/DDBJ databases">
        <title>The Agave Microbiome: Exploring the role of microbial communities in plant adaptations to desert environments.</title>
        <authorList>
            <person name="Partida-Martinez L.P."/>
        </authorList>
    </citation>
    <scope>NUCLEOTIDE SEQUENCE [LARGE SCALE GENOMIC DNA]</scope>
    <source>
        <strain evidence="2 3">AT3.9</strain>
    </source>
</reference>
<sequence length="321" mass="34463">MIDPKAFGQELAEIVKGHLAPILSRMEALEKRFEDLPMPKDGKDADLGEVRQIIVEEVDGLKTALEGIKAPELPDIEAMVVEQVERAIAGLPAPKDGKSVTIEDVAPLITSEVEKRVSELPRPKDGEPGKDGESVDPADVQRIVSDAVEKAVAAIPAPKDGSDGKDGKDGIGLAGAIIDRAGELVVTLTNGETRNLGPVVGKDGNPGKDGRDGFGFEDIDLLDTDEGVILRFMRGEDVKDFRLPIIVDRGVYKEGKTYRPGDGVTWGGSYWICQEETSEKPDSGKGFRLAVKKGRDGRDGVMKEVKPQEPVRVGLPAKAVQ</sequence>
<feature type="region of interest" description="Disordered" evidence="1">
    <location>
        <begin position="114"/>
        <end position="137"/>
    </location>
</feature>
<evidence type="ECO:0000313" key="3">
    <source>
        <dbReference type="Proteomes" id="UP000532010"/>
    </source>
</evidence>
<dbReference type="RefSeq" id="WP_183452843.1">
    <property type="nucleotide sequence ID" value="NZ_JACHWB010000005.1"/>
</dbReference>
<dbReference type="EMBL" id="JACHWB010000005">
    <property type="protein sequence ID" value="MBB3020649.1"/>
    <property type="molecule type" value="Genomic_DNA"/>
</dbReference>